<dbReference type="EMBL" id="AXCN02001727">
    <property type="status" value="NOT_ANNOTATED_CDS"/>
    <property type="molecule type" value="Genomic_DNA"/>
</dbReference>
<dbReference type="AlphaFoldDB" id="A0A182Q695"/>
<dbReference type="EnsemblMetazoa" id="AFAF003887-RA">
    <property type="protein sequence ID" value="AFAF003887-PA"/>
    <property type="gene ID" value="AFAF003887"/>
</dbReference>
<dbReference type="STRING" id="69004.A0A182Q695"/>
<proteinExistence type="predicted"/>
<accession>A0A182Q695</accession>
<protein>
    <submittedName>
        <fullName evidence="2">Uncharacterized protein</fullName>
    </submittedName>
</protein>
<reference evidence="3" key="1">
    <citation type="submission" date="2014-01" db="EMBL/GenBank/DDBJ databases">
        <title>The Genome Sequence of Anopheles farauti FAR1 (V2).</title>
        <authorList>
            <consortium name="The Broad Institute Genomics Platform"/>
            <person name="Neafsey D.E."/>
            <person name="Besansky N."/>
            <person name="Howell P."/>
            <person name="Walton C."/>
            <person name="Young S.K."/>
            <person name="Zeng Q."/>
            <person name="Gargeya S."/>
            <person name="Fitzgerald M."/>
            <person name="Haas B."/>
            <person name="Abouelleil A."/>
            <person name="Allen A.W."/>
            <person name="Alvarado L."/>
            <person name="Arachchi H.M."/>
            <person name="Berlin A.M."/>
            <person name="Chapman S.B."/>
            <person name="Gainer-Dewar J."/>
            <person name="Goldberg J."/>
            <person name="Griggs A."/>
            <person name="Gujja S."/>
            <person name="Hansen M."/>
            <person name="Howarth C."/>
            <person name="Imamovic A."/>
            <person name="Ireland A."/>
            <person name="Larimer J."/>
            <person name="McCowan C."/>
            <person name="Murphy C."/>
            <person name="Pearson M."/>
            <person name="Poon T.W."/>
            <person name="Priest M."/>
            <person name="Roberts A."/>
            <person name="Saif S."/>
            <person name="Shea T."/>
            <person name="Sisk P."/>
            <person name="Sykes S."/>
            <person name="Wortman J."/>
            <person name="Nusbaum C."/>
            <person name="Birren B."/>
        </authorList>
    </citation>
    <scope>NUCLEOTIDE SEQUENCE [LARGE SCALE GENOMIC DNA]</scope>
    <source>
        <strain evidence="3">FAR1</strain>
    </source>
</reference>
<feature type="transmembrane region" description="Helical" evidence="1">
    <location>
        <begin position="12"/>
        <end position="32"/>
    </location>
</feature>
<organism evidence="2 3">
    <name type="scientific">Anopheles farauti</name>
    <dbReference type="NCBI Taxonomy" id="69004"/>
    <lineage>
        <taxon>Eukaryota</taxon>
        <taxon>Metazoa</taxon>
        <taxon>Ecdysozoa</taxon>
        <taxon>Arthropoda</taxon>
        <taxon>Hexapoda</taxon>
        <taxon>Insecta</taxon>
        <taxon>Pterygota</taxon>
        <taxon>Neoptera</taxon>
        <taxon>Endopterygota</taxon>
        <taxon>Diptera</taxon>
        <taxon>Nematocera</taxon>
        <taxon>Culicoidea</taxon>
        <taxon>Culicidae</taxon>
        <taxon>Anophelinae</taxon>
        <taxon>Anopheles</taxon>
    </lineage>
</organism>
<evidence type="ECO:0000313" key="2">
    <source>
        <dbReference type="EnsemblMetazoa" id="AFAF003887-PA"/>
    </source>
</evidence>
<sequence>MMVFAGTIDGVSNFIFLQQVFALFSSGIILIWNVQIAVRSSVDGVLSATLGSQDVSLVQAKVIDLSCRIGGRLPFDALRSFQHLLLHDHHQMVLSSNHAVIRMSHFVQSDFDPVLIIQPDSLHSIINLKRLAHANDSLFVLYSNKTVRVLKLSTDPNRGDRTRIRHHKYDDHPNLMLSVCTNKSCTIQSIVHDEAKRYGNPNGTNERRADGGTIALKVAELEKGDSDVFAKPKFHHGQQILFFDAHHPEGILKETQFDGSTTIILRERN</sequence>
<keyword evidence="3" id="KW-1185">Reference proteome</keyword>
<keyword evidence="1" id="KW-0812">Transmembrane</keyword>
<name>A0A182Q695_9DIPT</name>
<keyword evidence="1" id="KW-0472">Membrane</keyword>
<keyword evidence="1" id="KW-1133">Transmembrane helix</keyword>
<evidence type="ECO:0000256" key="1">
    <source>
        <dbReference type="SAM" id="Phobius"/>
    </source>
</evidence>
<reference evidence="2" key="2">
    <citation type="submission" date="2020-05" db="UniProtKB">
        <authorList>
            <consortium name="EnsemblMetazoa"/>
        </authorList>
    </citation>
    <scope>IDENTIFICATION</scope>
    <source>
        <strain evidence="2">FAR1</strain>
    </source>
</reference>
<dbReference type="VEuPathDB" id="VectorBase:AFAF003887"/>
<dbReference type="Proteomes" id="UP000075886">
    <property type="component" value="Unassembled WGS sequence"/>
</dbReference>
<evidence type="ECO:0000313" key="3">
    <source>
        <dbReference type="Proteomes" id="UP000075886"/>
    </source>
</evidence>